<keyword evidence="4" id="KW-1185">Reference proteome</keyword>
<keyword evidence="1" id="KW-0472">Membrane</keyword>
<dbReference type="EMBL" id="BSDI01000007">
    <property type="protein sequence ID" value="GLH96955.1"/>
    <property type="molecule type" value="Genomic_DNA"/>
</dbReference>
<comment type="caution">
    <text evidence="3">The sequence shown here is derived from an EMBL/GenBank/DDBJ whole genome shotgun (WGS) entry which is preliminary data.</text>
</comment>
<keyword evidence="2" id="KW-0732">Signal</keyword>
<keyword evidence="1" id="KW-1133">Transmembrane helix</keyword>
<name>A0ABQ5QQR7_9ACTN</name>
<feature type="transmembrane region" description="Helical" evidence="1">
    <location>
        <begin position="291"/>
        <end position="310"/>
    </location>
</feature>
<gene>
    <name evidence="3" type="ORF">Pa4123_22290</name>
</gene>
<evidence type="ECO:0000256" key="2">
    <source>
        <dbReference type="SAM" id="SignalP"/>
    </source>
</evidence>
<proteinExistence type="predicted"/>
<dbReference type="RefSeq" id="WP_281894341.1">
    <property type="nucleotide sequence ID" value="NZ_BSDI01000007.1"/>
</dbReference>
<evidence type="ECO:0008006" key="5">
    <source>
        <dbReference type="Google" id="ProtNLM"/>
    </source>
</evidence>
<dbReference type="Proteomes" id="UP001144280">
    <property type="component" value="Unassembled WGS sequence"/>
</dbReference>
<evidence type="ECO:0000313" key="4">
    <source>
        <dbReference type="Proteomes" id="UP001144280"/>
    </source>
</evidence>
<feature type="signal peptide" evidence="2">
    <location>
        <begin position="1"/>
        <end position="31"/>
    </location>
</feature>
<evidence type="ECO:0000256" key="1">
    <source>
        <dbReference type="SAM" id="Phobius"/>
    </source>
</evidence>
<evidence type="ECO:0000313" key="3">
    <source>
        <dbReference type="EMBL" id="GLH96955.1"/>
    </source>
</evidence>
<sequence>MVLSKRWGAAVAIALAVVAAVPLVGATAASADDGFTWAVQPSSKDGPTGRAYFVYEAAPGQRVDDRVAITNLGTASMTFAVYGADAFTTADGSFTLQPASQPPVGAGAWVAFEARTYEVPAGRRVVIPFRLTVPANATPGDHAGGVVVSVAQAQESGGQRVNVDRRVAARVYLRVAGPTRPAVAVEAMKVGYDNPLNPVGTAPVVVSYRLRNTGNVRLSGTARARVTAPFGLRLAASDGAPVPELLPGSAITITEQFNGIVPAGHLDVRVDVESTTVDGALPAVTRSSGVWAVPWAWVFLFVAVAGWFAVRRWRARARRRRAA</sequence>
<protein>
    <recommendedName>
        <fullName evidence="5">DUF916 domain-containing protein</fullName>
    </recommendedName>
</protein>
<reference evidence="3" key="1">
    <citation type="submission" date="2022-12" db="EMBL/GenBank/DDBJ databases">
        <title>New Phytohabitans aurantiacus sp. RD004123 nov., an actinomycete isolated from soil.</title>
        <authorList>
            <person name="Triningsih D.W."/>
            <person name="Harunari E."/>
            <person name="Igarashi Y."/>
        </authorList>
    </citation>
    <scope>NUCLEOTIDE SEQUENCE</scope>
    <source>
        <strain evidence="3">RD004123</strain>
    </source>
</reference>
<feature type="chain" id="PRO_5045237732" description="DUF916 domain-containing protein" evidence="2">
    <location>
        <begin position="32"/>
        <end position="323"/>
    </location>
</feature>
<keyword evidence="1" id="KW-0812">Transmembrane</keyword>
<organism evidence="3 4">
    <name type="scientific">Phytohabitans aurantiacus</name>
    <dbReference type="NCBI Taxonomy" id="3016789"/>
    <lineage>
        <taxon>Bacteria</taxon>
        <taxon>Bacillati</taxon>
        <taxon>Actinomycetota</taxon>
        <taxon>Actinomycetes</taxon>
        <taxon>Micromonosporales</taxon>
        <taxon>Micromonosporaceae</taxon>
    </lineage>
</organism>
<accession>A0ABQ5QQR7</accession>